<keyword evidence="2" id="KW-0472">Membrane</keyword>
<dbReference type="InterPro" id="IPR008979">
    <property type="entry name" value="Galactose-bd-like_sf"/>
</dbReference>
<protein>
    <submittedName>
        <fullName evidence="4">Zinc ribbon domain-containing protein</fullName>
    </submittedName>
</protein>
<dbReference type="EMBL" id="VUJV01000004">
    <property type="protein sequence ID" value="KAA1417941.1"/>
    <property type="molecule type" value="Genomic_DNA"/>
</dbReference>
<feature type="compositionally biased region" description="Basic and acidic residues" evidence="1">
    <location>
        <begin position="153"/>
        <end position="170"/>
    </location>
</feature>
<dbReference type="AlphaFoldDB" id="A0A5B1LB25"/>
<evidence type="ECO:0000256" key="1">
    <source>
        <dbReference type="SAM" id="MobiDB-lite"/>
    </source>
</evidence>
<keyword evidence="2" id="KW-1133">Transmembrane helix</keyword>
<dbReference type="NCBIfam" id="NF047619">
    <property type="entry name" value="NADase_discoid"/>
    <property type="match status" value="1"/>
</dbReference>
<feature type="compositionally biased region" description="Low complexity" evidence="1">
    <location>
        <begin position="186"/>
        <end position="198"/>
    </location>
</feature>
<evidence type="ECO:0000313" key="4">
    <source>
        <dbReference type="EMBL" id="KAA1417941.1"/>
    </source>
</evidence>
<evidence type="ECO:0000259" key="3">
    <source>
        <dbReference type="Pfam" id="PF25302"/>
    </source>
</evidence>
<feature type="transmembrane region" description="Helical" evidence="2">
    <location>
        <begin position="123"/>
        <end position="146"/>
    </location>
</feature>
<sequence length="336" mass="35173">MRYCTNCGHQLGIGRYCTNCGARVPVPPADAPASVEDFPTAVRPGEIPPLHPYGDNPLDTSPPPPLGPAPSTARYPLFADTVSAAEPPAAPPTDPAPFPVVVPTVPLSDGGGGRGRGKGRRAVFPWIFAFLLLAVVAAVGGLLLMIGGSGDEDPSRPDPERTHKVDHKPSETAGSSTPDTEAGPLTPADVDVPDTAPPSLDSDGQEVTFGAGNMLDDDPRTSWRMVGDGTGSVITFTFDSPVTITEVGLINGYAKNDPIHDWYQGNRRITDVTWVFDDGAEVTQELAATRSMQTTPIDGVTTSTIELRLDGVTAPGDGPDARDFTAISDVEIAGQR</sequence>
<evidence type="ECO:0000256" key="2">
    <source>
        <dbReference type="SAM" id="Phobius"/>
    </source>
</evidence>
<reference evidence="4 5" key="2">
    <citation type="submission" date="2019-09" db="EMBL/GenBank/DDBJ databases">
        <authorList>
            <person name="Jin C."/>
        </authorList>
    </citation>
    <scope>NUCLEOTIDE SEQUENCE [LARGE SCALE GENOMIC DNA]</scope>
    <source>
        <strain evidence="4 5">BN130099</strain>
    </source>
</reference>
<feature type="domain" description="NAD glycohydrolase translocation F5/8 type C" evidence="3">
    <location>
        <begin position="200"/>
        <end position="331"/>
    </location>
</feature>
<dbReference type="RefSeq" id="WP_149729161.1">
    <property type="nucleotide sequence ID" value="NZ_VUJV01000004.1"/>
</dbReference>
<dbReference type="Gene3D" id="2.60.120.260">
    <property type="entry name" value="Galactose-binding domain-like"/>
    <property type="match status" value="1"/>
</dbReference>
<proteinExistence type="predicted"/>
<dbReference type="Proteomes" id="UP000325003">
    <property type="component" value="Unassembled WGS sequence"/>
</dbReference>
<reference evidence="4 5" key="1">
    <citation type="submission" date="2019-09" db="EMBL/GenBank/DDBJ databases">
        <title>Nocardioides panacisoli sp. nov., isolated from the soil of a ginseng field.</title>
        <authorList>
            <person name="Cho C."/>
        </authorList>
    </citation>
    <scope>NUCLEOTIDE SEQUENCE [LARGE SCALE GENOMIC DNA]</scope>
    <source>
        <strain evidence="4 5">BN130099</strain>
    </source>
</reference>
<accession>A0A5B1LB25</accession>
<evidence type="ECO:0000313" key="5">
    <source>
        <dbReference type="Proteomes" id="UP000325003"/>
    </source>
</evidence>
<name>A0A5B1LB25_9ACTN</name>
<keyword evidence="2" id="KW-0812">Transmembrane</keyword>
<keyword evidence="5" id="KW-1185">Reference proteome</keyword>
<organism evidence="4 5">
    <name type="scientific">Nocardioides humilatus</name>
    <dbReference type="NCBI Taxonomy" id="2607660"/>
    <lineage>
        <taxon>Bacteria</taxon>
        <taxon>Bacillati</taxon>
        <taxon>Actinomycetota</taxon>
        <taxon>Actinomycetes</taxon>
        <taxon>Propionibacteriales</taxon>
        <taxon>Nocardioidaceae</taxon>
        <taxon>Nocardioides</taxon>
    </lineage>
</organism>
<feature type="region of interest" description="Disordered" evidence="1">
    <location>
        <begin position="150"/>
        <end position="220"/>
    </location>
</feature>
<dbReference type="Pfam" id="PF25302">
    <property type="entry name" value="NADase_transloc"/>
    <property type="match status" value="1"/>
</dbReference>
<feature type="region of interest" description="Disordered" evidence="1">
    <location>
        <begin position="31"/>
        <end position="74"/>
    </location>
</feature>
<dbReference type="SUPFAM" id="SSF49785">
    <property type="entry name" value="Galactose-binding domain-like"/>
    <property type="match status" value="1"/>
</dbReference>
<dbReference type="InterPro" id="IPR057561">
    <property type="entry name" value="NADase_transloc"/>
</dbReference>
<comment type="caution">
    <text evidence="4">The sequence shown here is derived from an EMBL/GenBank/DDBJ whole genome shotgun (WGS) entry which is preliminary data.</text>
</comment>
<gene>
    <name evidence="4" type="ORF">F0U44_15000</name>
</gene>